<dbReference type="RefSeq" id="WP_054732910.1">
    <property type="nucleotide sequence ID" value="NZ_AYZM01000158.1"/>
</dbReference>
<organism evidence="1 2">
    <name type="scientific">Secundilactobacillus similis DSM 23365 = JCM 2765</name>
    <dbReference type="NCBI Taxonomy" id="1423804"/>
    <lineage>
        <taxon>Bacteria</taxon>
        <taxon>Bacillati</taxon>
        <taxon>Bacillota</taxon>
        <taxon>Bacilli</taxon>
        <taxon>Lactobacillales</taxon>
        <taxon>Lactobacillaceae</taxon>
        <taxon>Secundilactobacillus</taxon>
    </lineage>
</organism>
<sequence length="98" mass="11445">MLKQLQTIKLPLTNLITWRQLPRLYGMKATETWSQTSDALQQTAQIDEIAEYFSQDQAQEAVMTDTHLRNLWEQQTAQFELYGIPEIGRYVLVVSRTI</sequence>
<dbReference type="PATRIC" id="fig|1423804.4.peg.2312"/>
<dbReference type="OrthoDB" id="2295517at2"/>
<dbReference type="Proteomes" id="UP000051442">
    <property type="component" value="Unassembled WGS sequence"/>
</dbReference>
<protein>
    <submittedName>
        <fullName evidence="1">Uncharacterized protein</fullName>
    </submittedName>
</protein>
<dbReference type="AlphaFoldDB" id="A0A0R2EYZ8"/>
<evidence type="ECO:0000313" key="2">
    <source>
        <dbReference type="Proteomes" id="UP000051442"/>
    </source>
</evidence>
<accession>A0A0R2EYZ8</accession>
<keyword evidence="2" id="KW-1185">Reference proteome</keyword>
<gene>
    <name evidence="1" type="ORF">FD14_GL002128</name>
</gene>
<reference evidence="1" key="1">
    <citation type="journal article" date="2015" name="Genome Announc.">
        <title>Expanding the biotechnology potential of lactobacilli through comparative genomics of 213 strains and associated genera.</title>
        <authorList>
            <person name="Sun Z."/>
            <person name="Harris H.M."/>
            <person name="McCann A."/>
            <person name="Guo C."/>
            <person name="Argimon S."/>
            <person name="Zhang W."/>
            <person name="Yang X."/>
            <person name="Jeffery I.B."/>
            <person name="Cooney J.C."/>
            <person name="Kagawa T.F."/>
            <person name="Liu W."/>
            <person name="Song Y."/>
            <person name="Salvetti E."/>
            <person name="Wrobel A."/>
            <person name="Rasinkangas P."/>
            <person name="Parkhill J."/>
            <person name="Rea M.C."/>
            <person name="O'Sullivan O."/>
            <person name="Ritari J."/>
            <person name="Douillard F.P."/>
            <person name="Paul Ross R."/>
            <person name="Yang R."/>
            <person name="Briner A.E."/>
            <person name="Felis G.E."/>
            <person name="de Vos W.M."/>
            <person name="Barrangou R."/>
            <person name="Klaenhammer T.R."/>
            <person name="Caufield P.W."/>
            <person name="Cui Y."/>
            <person name="Zhang H."/>
            <person name="O'Toole P.W."/>
        </authorList>
    </citation>
    <scope>NUCLEOTIDE SEQUENCE [LARGE SCALE GENOMIC DNA]</scope>
    <source>
        <strain evidence="1">DSM 23365</strain>
    </source>
</reference>
<name>A0A0R2EYZ8_9LACO</name>
<dbReference type="EMBL" id="AYZM01000158">
    <property type="protein sequence ID" value="KRN18263.1"/>
    <property type="molecule type" value="Genomic_DNA"/>
</dbReference>
<evidence type="ECO:0000313" key="1">
    <source>
        <dbReference type="EMBL" id="KRN18263.1"/>
    </source>
</evidence>
<proteinExistence type="predicted"/>
<comment type="caution">
    <text evidence="1">The sequence shown here is derived from an EMBL/GenBank/DDBJ whole genome shotgun (WGS) entry which is preliminary data.</text>
</comment>